<dbReference type="RefSeq" id="WP_289164918.1">
    <property type="nucleotide sequence ID" value="NZ_JASZZN010000014.1"/>
</dbReference>
<feature type="compositionally biased region" description="Low complexity" evidence="1">
    <location>
        <begin position="176"/>
        <end position="190"/>
    </location>
</feature>
<feature type="region of interest" description="Disordered" evidence="1">
    <location>
        <begin position="1"/>
        <end position="53"/>
    </location>
</feature>
<feature type="compositionally biased region" description="Polar residues" evidence="1">
    <location>
        <begin position="41"/>
        <end position="50"/>
    </location>
</feature>
<reference evidence="2 3" key="1">
    <citation type="submission" date="2023-06" db="EMBL/GenBank/DDBJ databases">
        <title>Roseiconus lacunae JC819 isolated from Gulf of Mannar region, Tamil Nadu.</title>
        <authorList>
            <person name="Pk S."/>
            <person name="Ch S."/>
            <person name="Ch V.R."/>
        </authorList>
    </citation>
    <scope>NUCLEOTIDE SEQUENCE [LARGE SCALE GENOMIC DNA]</scope>
    <source>
        <strain evidence="2 3">JC819</strain>
    </source>
</reference>
<sequence length="302" mass="32692">MSTSNDPFASVFAGSPSYEVDPVQTAFPSTGPSHDEPAVPPQQTAPQNQPVAHDVESLRSISYEVEQFTRQWFTRIRRVINRSAQLLERESLLAGAIAKLDQQKSEWSRRTAERELALRDQAKQLTAAWMEVEAERRKSLQGGRMAAPMGAMPMGTAGPVVRTASPPVSVSPPSPTTITGPTTITNATSPGTTAEATPSVHLADRDAEQTIAPSDRSSTTVGHTAHQSHQPPPISSPTGAGNAASRSGVPPVANRPILPTSNSSIDDEGLSEQERCEADAQSRQRIEEFKRMQRALRFNRQR</sequence>
<feature type="compositionally biased region" description="Basic and acidic residues" evidence="1">
    <location>
        <begin position="272"/>
        <end position="283"/>
    </location>
</feature>
<feature type="region of interest" description="Disordered" evidence="1">
    <location>
        <begin position="159"/>
        <end position="283"/>
    </location>
</feature>
<protein>
    <submittedName>
        <fullName evidence="2">Uncharacterized protein</fullName>
    </submittedName>
</protein>
<evidence type="ECO:0000313" key="2">
    <source>
        <dbReference type="EMBL" id="MDM4017452.1"/>
    </source>
</evidence>
<proteinExistence type="predicted"/>
<name>A0ABT7PLS7_9BACT</name>
<accession>A0ABT7PLS7</accession>
<evidence type="ECO:0000313" key="3">
    <source>
        <dbReference type="Proteomes" id="UP001239462"/>
    </source>
</evidence>
<evidence type="ECO:0000256" key="1">
    <source>
        <dbReference type="SAM" id="MobiDB-lite"/>
    </source>
</evidence>
<feature type="compositionally biased region" description="Polar residues" evidence="1">
    <location>
        <begin position="211"/>
        <end position="222"/>
    </location>
</feature>
<comment type="caution">
    <text evidence="2">The sequence shown here is derived from an EMBL/GenBank/DDBJ whole genome shotgun (WGS) entry which is preliminary data.</text>
</comment>
<gene>
    <name evidence="2" type="ORF">QTN89_18530</name>
</gene>
<dbReference type="EMBL" id="JASZZN010000014">
    <property type="protein sequence ID" value="MDM4017452.1"/>
    <property type="molecule type" value="Genomic_DNA"/>
</dbReference>
<organism evidence="2 3">
    <name type="scientific">Roseiconus lacunae</name>
    <dbReference type="NCBI Taxonomy" id="2605694"/>
    <lineage>
        <taxon>Bacteria</taxon>
        <taxon>Pseudomonadati</taxon>
        <taxon>Planctomycetota</taxon>
        <taxon>Planctomycetia</taxon>
        <taxon>Pirellulales</taxon>
        <taxon>Pirellulaceae</taxon>
        <taxon>Roseiconus</taxon>
    </lineage>
</organism>
<dbReference type="Proteomes" id="UP001239462">
    <property type="component" value="Unassembled WGS sequence"/>
</dbReference>
<keyword evidence="3" id="KW-1185">Reference proteome</keyword>
<feature type="compositionally biased region" description="Low complexity" evidence="1">
    <location>
        <begin position="159"/>
        <end position="168"/>
    </location>
</feature>